<proteinExistence type="predicted"/>
<dbReference type="RefSeq" id="WP_109724814.1">
    <property type="nucleotide sequence ID" value="NZ_MSZV01000126.1"/>
</dbReference>
<evidence type="ECO:0000313" key="1">
    <source>
        <dbReference type="EMBL" id="PWK81585.1"/>
    </source>
</evidence>
<comment type="caution">
    <text evidence="1">The sequence shown here is derived from an EMBL/GenBank/DDBJ whole genome shotgun (WGS) entry which is preliminary data.</text>
</comment>
<dbReference type="OrthoDB" id="5958689at2"/>
<name>A0A316HNL0_9GAMM</name>
<reference evidence="1 2" key="1">
    <citation type="submission" date="2018-05" db="EMBL/GenBank/DDBJ databases">
        <title>Genomic Encyclopedia of Type Strains, Phase IV (KMG-IV): sequencing the most valuable type-strain genomes for metagenomic binning, comparative biology and taxonomic classification.</title>
        <authorList>
            <person name="Goeker M."/>
        </authorList>
    </citation>
    <scope>NUCLEOTIDE SEQUENCE [LARGE SCALE GENOMIC DNA]</scope>
    <source>
        <strain evidence="1 2">DSM 14263</strain>
    </source>
</reference>
<gene>
    <name evidence="1" type="ORF">C7456_12034</name>
</gene>
<evidence type="ECO:0000313" key="2">
    <source>
        <dbReference type="Proteomes" id="UP000245812"/>
    </source>
</evidence>
<keyword evidence="2" id="KW-1185">Reference proteome</keyword>
<accession>A0A316HNL0</accession>
<sequence length="75" mass="8386">MKIVFSLREDKAGLWCICIGQVTLFSQLQLAPAIRLARTLARDEHHRSGRHVAVELPGPDSTIELAHYRHSPEAA</sequence>
<organism evidence="1 2">
    <name type="scientific">Fulvimonas soli</name>
    <dbReference type="NCBI Taxonomy" id="155197"/>
    <lineage>
        <taxon>Bacteria</taxon>
        <taxon>Pseudomonadati</taxon>
        <taxon>Pseudomonadota</taxon>
        <taxon>Gammaproteobacteria</taxon>
        <taxon>Lysobacterales</taxon>
        <taxon>Rhodanobacteraceae</taxon>
        <taxon>Fulvimonas</taxon>
    </lineage>
</organism>
<dbReference type="Proteomes" id="UP000245812">
    <property type="component" value="Unassembled WGS sequence"/>
</dbReference>
<protein>
    <submittedName>
        <fullName evidence="1">Uncharacterized protein</fullName>
    </submittedName>
</protein>
<dbReference type="AlphaFoldDB" id="A0A316HNL0"/>
<dbReference type="EMBL" id="QGHC01000020">
    <property type="protein sequence ID" value="PWK81585.1"/>
    <property type="molecule type" value="Genomic_DNA"/>
</dbReference>